<evidence type="ECO:0000313" key="4">
    <source>
        <dbReference type="Proteomes" id="UP000193648"/>
    </source>
</evidence>
<feature type="repeat" description="PPR" evidence="1">
    <location>
        <begin position="120"/>
        <end position="154"/>
    </location>
</feature>
<dbReference type="AlphaFoldDB" id="A0A1Y2GJX3"/>
<proteinExistence type="predicted"/>
<dbReference type="InParanoid" id="A0A1Y2GJX3"/>
<comment type="caution">
    <text evidence="3">The sequence shown here is derived from an EMBL/GenBank/DDBJ whole genome shotgun (WGS) entry which is preliminary data.</text>
</comment>
<feature type="compositionally biased region" description="Polar residues" evidence="2">
    <location>
        <begin position="284"/>
        <end position="298"/>
    </location>
</feature>
<dbReference type="EMBL" id="MCFF01000033">
    <property type="protein sequence ID" value="ORZ09664.1"/>
    <property type="molecule type" value="Genomic_DNA"/>
</dbReference>
<name>A0A1Y2GJX3_9FUNG</name>
<evidence type="ECO:0000256" key="2">
    <source>
        <dbReference type="SAM" id="MobiDB-lite"/>
    </source>
</evidence>
<dbReference type="Pfam" id="PF13041">
    <property type="entry name" value="PPR_2"/>
    <property type="match status" value="1"/>
</dbReference>
<sequence>MLADESLESIETVNGILRACVASRESLYAQEVYDTLPRLGIDSNIESLDLMLSLAVAEIQYPSDRSLFLQAVHEKMISSEKPVFDQRILKSILTSFAKKGDADGAILAKGLIGNYGCVPRVNEYNSILHCYIRLREMDKAIDWLQEMRRSGVRPDRSTYVLLMQSFAQQRMPRHAEALFRQLLRDGIQPDLAVCNYLLMAYEQGRMERRCLQLYKSMLNDRSIGVDQISFTCMFNAIFHSDKARLEGGEGLQGEGTVLNDLRFLNKISEPIGQSFRPTLENDGSRTISTSAAPSRPSSNPCIVKKHYQFDKIPSTTEFLNPRTLFRDMIIVGIRPSRSLYSNILRAFFAWHDYAGATVALQALIDHYSLKPTPKMNAIVVSWVLEEHNRRNDNNENTPISKGELSKLVNMMSRTRGLIQILEKLAYDQNYGQDFKTEKNMDNLAPISLSPEDNTTTTVTGPRANSRIGFPPQNQGQIANQIEAAKMEMGGDLLELFSTSPIAGSSWSTKKDDPTQIDLNDFERWFQLYSTRASYDRSRKSKDVST</sequence>
<accession>A0A1Y2GJX3</accession>
<dbReference type="OrthoDB" id="185373at2759"/>
<dbReference type="Gene3D" id="1.25.40.10">
    <property type="entry name" value="Tetratricopeptide repeat domain"/>
    <property type="match status" value="1"/>
</dbReference>
<dbReference type="Proteomes" id="UP000193648">
    <property type="component" value="Unassembled WGS sequence"/>
</dbReference>
<protein>
    <recommendedName>
        <fullName evidence="5">Pentacotripeptide-repeat region of PRORP domain-containing protein</fullName>
    </recommendedName>
</protein>
<evidence type="ECO:0000313" key="3">
    <source>
        <dbReference type="EMBL" id="ORZ09664.1"/>
    </source>
</evidence>
<dbReference type="PANTHER" id="PTHR47939:SF5">
    <property type="entry name" value="PENTACOTRIPEPTIDE-REPEAT REGION OF PRORP DOMAIN-CONTAINING PROTEIN"/>
    <property type="match status" value="1"/>
</dbReference>
<feature type="repeat" description="PPR" evidence="1">
    <location>
        <begin position="155"/>
        <end position="189"/>
    </location>
</feature>
<dbReference type="PANTHER" id="PTHR47939">
    <property type="entry name" value="MEMBRANE-ASSOCIATED SALT-INDUCIBLE PROTEIN-LIKE"/>
    <property type="match status" value="1"/>
</dbReference>
<feature type="region of interest" description="Disordered" evidence="2">
    <location>
        <begin position="274"/>
        <end position="298"/>
    </location>
</feature>
<organism evidence="3 4">
    <name type="scientific">Lobosporangium transversale</name>
    <dbReference type="NCBI Taxonomy" id="64571"/>
    <lineage>
        <taxon>Eukaryota</taxon>
        <taxon>Fungi</taxon>
        <taxon>Fungi incertae sedis</taxon>
        <taxon>Mucoromycota</taxon>
        <taxon>Mortierellomycotina</taxon>
        <taxon>Mortierellomycetes</taxon>
        <taxon>Mortierellales</taxon>
        <taxon>Mortierellaceae</taxon>
        <taxon>Lobosporangium</taxon>
    </lineage>
</organism>
<keyword evidence="4" id="KW-1185">Reference proteome</keyword>
<dbReference type="RefSeq" id="XP_021878934.1">
    <property type="nucleotide sequence ID" value="XM_022025014.1"/>
</dbReference>
<dbReference type="PROSITE" id="PS51375">
    <property type="entry name" value="PPR"/>
    <property type="match status" value="2"/>
</dbReference>
<dbReference type="STRING" id="64571.A0A1Y2GJX3"/>
<evidence type="ECO:0008006" key="5">
    <source>
        <dbReference type="Google" id="ProtNLM"/>
    </source>
</evidence>
<dbReference type="GeneID" id="33566858"/>
<reference evidence="3 4" key="1">
    <citation type="submission" date="2016-07" db="EMBL/GenBank/DDBJ databases">
        <title>Pervasive Adenine N6-methylation of Active Genes in Fungi.</title>
        <authorList>
            <consortium name="DOE Joint Genome Institute"/>
            <person name="Mondo S.J."/>
            <person name="Dannebaum R.O."/>
            <person name="Kuo R.C."/>
            <person name="Labutti K."/>
            <person name="Haridas S."/>
            <person name="Kuo A."/>
            <person name="Salamov A."/>
            <person name="Ahrendt S.R."/>
            <person name="Lipzen A."/>
            <person name="Sullivan W."/>
            <person name="Andreopoulos W.B."/>
            <person name="Clum A."/>
            <person name="Lindquist E."/>
            <person name="Daum C."/>
            <person name="Ramamoorthy G.K."/>
            <person name="Gryganskyi A."/>
            <person name="Culley D."/>
            <person name="Magnuson J.K."/>
            <person name="James T.Y."/>
            <person name="O'Malley M.A."/>
            <person name="Stajich J.E."/>
            <person name="Spatafora J.W."/>
            <person name="Visel A."/>
            <person name="Grigoriev I.V."/>
        </authorList>
    </citation>
    <scope>NUCLEOTIDE SEQUENCE [LARGE SCALE GENOMIC DNA]</scope>
    <source>
        <strain evidence="3 4">NRRL 3116</strain>
    </source>
</reference>
<dbReference type="InterPro" id="IPR002885">
    <property type="entry name" value="PPR_rpt"/>
</dbReference>
<dbReference type="NCBIfam" id="TIGR00756">
    <property type="entry name" value="PPR"/>
    <property type="match status" value="2"/>
</dbReference>
<dbReference type="InterPro" id="IPR050667">
    <property type="entry name" value="PPR-containing_protein"/>
</dbReference>
<evidence type="ECO:0000256" key="1">
    <source>
        <dbReference type="PROSITE-ProRule" id="PRU00708"/>
    </source>
</evidence>
<gene>
    <name evidence="3" type="ORF">BCR41DRAFT_358251</name>
</gene>
<dbReference type="InterPro" id="IPR011990">
    <property type="entry name" value="TPR-like_helical_dom_sf"/>
</dbReference>